<reference evidence="1 2" key="1">
    <citation type="journal article" date="2016" name="Nat. Commun.">
        <title>Thousands of microbial genomes shed light on interconnected biogeochemical processes in an aquifer system.</title>
        <authorList>
            <person name="Anantharaman K."/>
            <person name="Brown C.T."/>
            <person name="Hug L.A."/>
            <person name="Sharon I."/>
            <person name="Castelle C.J."/>
            <person name="Probst A.J."/>
            <person name="Thomas B.C."/>
            <person name="Singh A."/>
            <person name="Wilkins M.J."/>
            <person name="Karaoz U."/>
            <person name="Brodie E.L."/>
            <person name="Williams K.H."/>
            <person name="Hubbard S.S."/>
            <person name="Banfield J.F."/>
        </authorList>
    </citation>
    <scope>NUCLEOTIDE SEQUENCE [LARGE SCALE GENOMIC DNA]</scope>
</reference>
<dbReference type="InterPro" id="IPR049539">
    <property type="entry name" value="SPL"/>
</dbReference>
<dbReference type="GO" id="GO:0003913">
    <property type="term" value="F:DNA photolyase activity"/>
    <property type="evidence" value="ECO:0007669"/>
    <property type="project" value="TreeGrafter"/>
</dbReference>
<dbReference type="PANTHER" id="PTHR37822">
    <property type="entry name" value="SPORE PHOTOPRODUCT LYASE-RELATED"/>
    <property type="match status" value="1"/>
</dbReference>
<evidence type="ECO:0008006" key="3">
    <source>
        <dbReference type="Google" id="ProtNLM"/>
    </source>
</evidence>
<comment type="caution">
    <text evidence="1">The sequence shown here is derived from an EMBL/GenBank/DDBJ whole genome shotgun (WGS) entry which is preliminary data.</text>
</comment>
<gene>
    <name evidence="1" type="ORF">A2462_01425</name>
</gene>
<sequence>MSATDTPKTQTTAGFEKIYVEKSVKKELITQNVLKHYKDLPLEYIDAAHQLIKAHYSIGRGKRTLVLAEQKGEWLDRCPGTRKHICCNYLVINNIVNCPYDCTYCYLQTYINNNILTVYANAADILDALDDFFKLHHGEHYRVGTGEFSDSLALDKVLGFSQPLIGFFAQQKDHLLELKTKSAEVEHLLDLKHNGQTVFAWSVNPEKLIEREEFGAVSLAKRLQAAKKCVAAGYPVAFHFDPIIHYAGWEKDYQQVVKKIFAAIPADKIAWISLGALRYQPELKDIIEERHPQSKITLGELDVAEDGKLRYFKPVRLDIFQKMHGFIRARSGDVYVYLCMESSDIWAKAGIKNKTKNPYAKYFRFFCK</sequence>
<dbReference type="GO" id="GO:0042601">
    <property type="term" value="C:endospore-forming forespore"/>
    <property type="evidence" value="ECO:0007669"/>
    <property type="project" value="TreeGrafter"/>
</dbReference>
<protein>
    <recommendedName>
        <fullName evidence="3">DNA photolyase</fullName>
    </recommendedName>
</protein>
<organism evidence="1 2">
    <name type="scientific">candidate division WOR-1 bacterium RIFOXYC2_FULL_41_25</name>
    <dbReference type="NCBI Taxonomy" id="1802586"/>
    <lineage>
        <taxon>Bacteria</taxon>
        <taxon>Bacillati</taxon>
        <taxon>Saganbacteria</taxon>
    </lineage>
</organism>
<dbReference type="Pfam" id="PF20903">
    <property type="entry name" value="SPL"/>
    <property type="match status" value="1"/>
</dbReference>
<dbReference type="Gene3D" id="3.80.30.30">
    <property type="match status" value="1"/>
</dbReference>
<evidence type="ECO:0000313" key="2">
    <source>
        <dbReference type="Proteomes" id="UP000177309"/>
    </source>
</evidence>
<proteinExistence type="predicted"/>
<dbReference type="GO" id="GO:1904047">
    <property type="term" value="F:S-adenosyl-L-methionine binding"/>
    <property type="evidence" value="ECO:0007669"/>
    <property type="project" value="TreeGrafter"/>
</dbReference>
<dbReference type="Gene3D" id="3.40.50.12110">
    <property type="match status" value="1"/>
</dbReference>
<evidence type="ECO:0000313" key="1">
    <source>
        <dbReference type="EMBL" id="OGC34051.1"/>
    </source>
</evidence>
<name>A0A1F4TMU9_UNCSA</name>
<dbReference type="PANTHER" id="PTHR37822:SF2">
    <property type="entry name" value="SPORE PHOTOPRODUCT LYASE"/>
    <property type="match status" value="1"/>
</dbReference>
<dbReference type="AlphaFoldDB" id="A0A1F4TMU9"/>
<dbReference type="GO" id="GO:0051539">
    <property type="term" value="F:4 iron, 4 sulfur cluster binding"/>
    <property type="evidence" value="ECO:0007669"/>
    <property type="project" value="TreeGrafter"/>
</dbReference>
<accession>A0A1F4TMU9</accession>
<dbReference type="EMBL" id="MEUI01000024">
    <property type="protein sequence ID" value="OGC34051.1"/>
    <property type="molecule type" value="Genomic_DNA"/>
</dbReference>
<dbReference type="Proteomes" id="UP000177309">
    <property type="component" value="Unassembled WGS sequence"/>
</dbReference>